<keyword evidence="3" id="KW-0479">Metal-binding</keyword>
<evidence type="ECO:0000256" key="5">
    <source>
        <dbReference type="ARBA" id="ARBA00023008"/>
    </source>
</evidence>
<dbReference type="GO" id="GO:0005507">
    <property type="term" value="F:copper ion binding"/>
    <property type="evidence" value="ECO:0007669"/>
    <property type="project" value="InterPro"/>
</dbReference>
<dbReference type="GO" id="GO:0009055">
    <property type="term" value="F:electron transfer activity"/>
    <property type="evidence" value="ECO:0007669"/>
    <property type="project" value="InterPro"/>
</dbReference>
<accession>A0A8J7YJL7</accession>
<dbReference type="PROSITE" id="PS00196">
    <property type="entry name" value="COPPER_BLUE"/>
    <property type="match status" value="1"/>
</dbReference>
<dbReference type="GO" id="GO:0016020">
    <property type="term" value="C:membrane"/>
    <property type="evidence" value="ECO:0007669"/>
    <property type="project" value="UniProtKB-SubCell"/>
</dbReference>
<evidence type="ECO:0000256" key="6">
    <source>
        <dbReference type="ARBA" id="ARBA00023136"/>
    </source>
</evidence>
<comment type="caution">
    <text evidence="9">The sequence shown here is derived from an EMBL/GenBank/DDBJ whole genome shotgun (WGS) entry which is preliminary data.</text>
</comment>
<gene>
    <name evidence="9" type="ORF">EGD98_14100</name>
</gene>
<dbReference type="AlphaFoldDB" id="A0A8J7YJL7"/>
<feature type="region of interest" description="Disordered" evidence="7">
    <location>
        <begin position="87"/>
        <end position="106"/>
    </location>
</feature>
<dbReference type="Gene3D" id="2.60.40.420">
    <property type="entry name" value="Cupredoxins - blue copper proteins"/>
    <property type="match status" value="1"/>
</dbReference>
<evidence type="ECO:0000256" key="3">
    <source>
        <dbReference type="ARBA" id="ARBA00022723"/>
    </source>
</evidence>
<dbReference type="PANTHER" id="PTHR34192:SF10">
    <property type="entry name" value="PLASTOCYANIN MAJOR ISOFORM, CHLOROPLASTIC-RELATED"/>
    <property type="match status" value="1"/>
</dbReference>
<evidence type="ECO:0000256" key="7">
    <source>
        <dbReference type="SAM" id="MobiDB-lite"/>
    </source>
</evidence>
<evidence type="ECO:0000256" key="4">
    <source>
        <dbReference type="ARBA" id="ARBA00022982"/>
    </source>
</evidence>
<evidence type="ECO:0000256" key="1">
    <source>
        <dbReference type="ARBA" id="ARBA00004370"/>
    </source>
</evidence>
<dbReference type="InterPro" id="IPR008972">
    <property type="entry name" value="Cupredoxin"/>
</dbReference>
<evidence type="ECO:0000259" key="8">
    <source>
        <dbReference type="Pfam" id="PF00127"/>
    </source>
</evidence>
<dbReference type="PANTHER" id="PTHR34192">
    <property type="entry name" value="PLASTOCYANIN MAJOR ISOFORM, CHLOROPLASTIC-RELATED"/>
    <property type="match status" value="1"/>
</dbReference>
<comment type="subcellular location">
    <subcellularLocation>
        <location evidence="1">Membrane</location>
    </subcellularLocation>
</comment>
<evidence type="ECO:0000256" key="2">
    <source>
        <dbReference type="ARBA" id="ARBA00022448"/>
    </source>
</evidence>
<keyword evidence="5" id="KW-0186">Copper</keyword>
<dbReference type="InterPro" id="IPR006311">
    <property type="entry name" value="TAT_signal"/>
</dbReference>
<dbReference type="PROSITE" id="PS51257">
    <property type="entry name" value="PROKAR_LIPOPROTEIN"/>
    <property type="match status" value="1"/>
</dbReference>
<dbReference type="EMBL" id="RKLQ01000002">
    <property type="protein sequence ID" value="MBX0304803.1"/>
    <property type="molecule type" value="Genomic_DNA"/>
</dbReference>
<dbReference type="Proteomes" id="UP000783863">
    <property type="component" value="Unassembled WGS sequence"/>
</dbReference>
<evidence type="ECO:0000313" key="10">
    <source>
        <dbReference type="Proteomes" id="UP000783863"/>
    </source>
</evidence>
<protein>
    <submittedName>
        <fullName evidence="9">Halocyanin</fullName>
    </submittedName>
</protein>
<dbReference type="InterPro" id="IPR000923">
    <property type="entry name" value="BlueCu_1"/>
</dbReference>
<reference evidence="9" key="1">
    <citation type="submission" date="2021-06" db="EMBL/GenBank/DDBJ databases">
        <title>Halomicroarcula sp. F24A a new haloarchaeum isolated from saline soil.</title>
        <authorList>
            <person name="Duran-Viseras A."/>
            <person name="Sanchez-Porro C."/>
            <person name="Ventosa A."/>
        </authorList>
    </citation>
    <scope>NUCLEOTIDE SEQUENCE</scope>
    <source>
        <strain evidence="9">F24A</strain>
    </source>
</reference>
<keyword evidence="4" id="KW-0249">Electron transport</keyword>
<evidence type="ECO:0000313" key="9">
    <source>
        <dbReference type="EMBL" id="MBX0304803.1"/>
    </source>
</evidence>
<feature type="domain" description="Blue (type 1) copper" evidence="8">
    <location>
        <begin position="57"/>
        <end position="144"/>
    </location>
</feature>
<proteinExistence type="predicted"/>
<dbReference type="Pfam" id="PF00127">
    <property type="entry name" value="Copper-bind"/>
    <property type="match status" value="1"/>
</dbReference>
<keyword evidence="2" id="KW-0813">Transport</keyword>
<feature type="compositionally biased region" description="Low complexity" evidence="7">
    <location>
        <begin position="32"/>
        <end position="49"/>
    </location>
</feature>
<name>A0A8J7YJL7_9EURY</name>
<dbReference type="SUPFAM" id="SSF49503">
    <property type="entry name" value="Cupredoxins"/>
    <property type="match status" value="1"/>
</dbReference>
<dbReference type="RefSeq" id="WP_220589001.1">
    <property type="nucleotide sequence ID" value="NZ_RKLQ01000002.1"/>
</dbReference>
<organism evidence="9 10">
    <name type="scientific">Haloarcula salinisoli</name>
    <dbReference type="NCBI Taxonomy" id="2487746"/>
    <lineage>
        <taxon>Archaea</taxon>
        <taxon>Methanobacteriati</taxon>
        <taxon>Methanobacteriota</taxon>
        <taxon>Stenosarchaea group</taxon>
        <taxon>Halobacteria</taxon>
        <taxon>Halobacteriales</taxon>
        <taxon>Haloarculaceae</taxon>
        <taxon>Haloarcula</taxon>
    </lineage>
</organism>
<dbReference type="InterPro" id="IPR028871">
    <property type="entry name" value="BlueCu_1_BS"/>
</dbReference>
<dbReference type="PROSITE" id="PS51318">
    <property type="entry name" value="TAT"/>
    <property type="match status" value="1"/>
</dbReference>
<keyword evidence="6" id="KW-0472">Membrane</keyword>
<sequence length="147" mass="15158">MEESRRRFVAALSAGITGAIAGCGGSESSTPTAESTGTQAQTSTATSTATPEAAQVVAVATDGFSFSPASFEIAAGETVRWEWAAGGHNVKPDTTPEGSDWSGTAGSDLYSSGHTYSYTFEVAGEYSYYCQPHRGSGMTGSFIVTEQ</sequence>
<keyword evidence="10" id="KW-1185">Reference proteome</keyword>
<feature type="region of interest" description="Disordered" evidence="7">
    <location>
        <begin position="20"/>
        <end position="49"/>
    </location>
</feature>